<sequence length="165" mass="17584">MKFKRSILAAFGVAAIAVGLPTVASAQSSITFSIGSGYDSRYSGAPGYGYDAYPDFARSGYYDDNDYDDAPDYDGYNDRAYSEDVYVGRPYYDRRTEIYSRQGYRRPQRCTSGTTGAILGAVVGGLLGGEVGRGGYYNERSTTGTIVGAGAGALAGRAIEQDGCR</sequence>
<evidence type="ECO:0000313" key="2">
    <source>
        <dbReference type="EMBL" id="GGA38209.1"/>
    </source>
</evidence>
<evidence type="ECO:0008006" key="4">
    <source>
        <dbReference type="Google" id="ProtNLM"/>
    </source>
</evidence>
<evidence type="ECO:0000256" key="1">
    <source>
        <dbReference type="SAM" id="SignalP"/>
    </source>
</evidence>
<gene>
    <name evidence="2" type="ORF">GCM10011395_05590</name>
</gene>
<accession>A0ABQ1G7F7</accession>
<dbReference type="Proteomes" id="UP000618591">
    <property type="component" value="Unassembled WGS sequence"/>
</dbReference>
<feature type="signal peptide" evidence="1">
    <location>
        <begin position="1"/>
        <end position="26"/>
    </location>
</feature>
<comment type="caution">
    <text evidence="2">The sequence shown here is derived from an EMBL/GenBank/DDBJ whole genome shotgun (WGS) entry which is preliminary data.</text>
</comment>
<evidence type="ECO:0000313" key="3">
    <source>
        <dbReference type="Proteomes" id="UP000618591"/>
    </source>
</evidence>
<organism evidence="2 3">
    <name type="scientific">Sphingomonas psychrolutea</name>
    <dbReference type="NCBI Taxonomy" id="1259676"/>
    <lineage>
        <taxon>Bacteria</taxon>
        <taxon>Pseudomonadati</taxon>
        <taxon>Pseudomonadota</taxon>
        <taxon>Alphaproteobacteria</taxon>
        <taxon>Sphingomonadales</taxon>
        <taxon>Sphingomonadaceae</taxon>
        <taxon>Sphingomonas</taxon>
    </lineage>
</organism>
<dbReference type="EMBL" id="BMDW01000003">
    <property type="protein sequence ID" value="GGA38209.1"/>
    <property type="molecule type" value="Genomic_DNA"/>
</dbReference>
<feature type="chain" id="PRO_5047006511" description="17 kDa surface antigen" evidence="1">
    <location>
        <begin position="27"/>
        <end position="165"/>
    </location>
</feature>
<reference evidence="3" key="1">
    <citation type="journal article" date="2019" name="Int. J. Syst. Evol. Microbiol.">
        <title>The Global Catalogue of Microorganisms (GCM) 10K type strain sequencing project: providing services to taxonomists for standard genome sequencing and annotation.</title>
        <authorList>
            <consortium name="The Broad Institute Genomics Platform"/>
            <consortium name="The Broad Institute Genome Sequencing Center for Infectious Disease"/>
            <person name="Wu L."/>
            <person name="Ma J."/>
        </authorList>
    </citation>
    <scope>NUCLEOTIDE SEQUENCE [LARGE SCALE GENOMIC DNA]</scope>
    <source>
        <strain evidence="3">CGMCC 1.10106</strain>
    </source>
</reference>
<name>A0ABQ1G7F7_9SPHN</name>
<keyword evidence="1" id="KW-0732">Signal</keyword>
<protein>
    <recommendedName>
        <fullName evidence="4">17 kDa surface antigen</fullName>
    </recommendedName>
</protein>
<keyword evidence="3" id="KW-1185">Reference proteome</keyword>
<dbReference type="RefSeq" id="WP_188445354.1">
    <property type="nucleotide sequence ID" value="NZ_BMDW01000003.1"/>
</dbReference>
<proteinExistence type="predicted"/>